<comment type="similarity">
    <text evidence="9">Belongs to the SecD/SecF family. SecD subfamily.</text>
</comment>
<feature type="domain" description="Protein export membrane protein SecD/SecF C-terminal" evidence="11">
    <location>
        <begin position="479"/>
        <end position="650"/>
    </location>
</feature>
<feature type="transmembrane region" description="Helical" evidence="9">
    <location>
        <begin position="499"/>
        <end position="518"/>
    </location>
</feature>
<dbReference type="InterPro" id="IPR005791">
    <property type="entry name" value="SecD"/>
</dbReference>
<dbReference type="InterPro" id="IPR055344">
    <property type="entry name" value="SecD_SecF_C_bact"/>
</dbReference>
<evidence type="ECO:0000313" key="15">
    <source>
        <dbReference type="Proteomes" id="UP000199452"/>
    </source>
</evidence>
<feature type="transmembrane region" description="Helical" evidence="9">
    <location>
        <begin position="837"/>
        <end position="860"/>
    </location>
</feature>
<dbReference type="Pfam" id="PF21760">
    <property type="entry name" value="SecD_1st"/>
    <property type="match status" value="1"/>
</dbReference>
<dbReference type="Pfam" id="PF22599">
    <property type="entry name" value="SecDF_P1_head"/>
    <property type="match status" value="1"/>
</dbReference>
<dbReference type="RefSeq" id="WP_092440537.1">
    <property type="nucleotide sequence ID" value="NZ_FMYP01000078.1"/>
</dbReference>
<comment type="subunit">
    <text evidence="10">Forms a complex with SecD. Part of the essential Sec protein translocation apparatus which comprises SecA, SecYEG and auxiliary proteins SecDF. Other proteins may also be involved.</text>
</comment>
<evidence type="ECO:0000256" key="8">
    <source>
        <dbReference type="ARBA" id="ARBA00023136"/>
    </source>
</evidence>
<keyword evidence="15" id="KW-1185">Reference proteome</keyword>
<evidence type="ECO:0000256" key="1">
    <source>
        <dbReference type="ARBA" id="ARBA00004651"/>
    </source>
</evidence>
<dbReference type="PANTHER" id="PTHR30081:SF1">
    <property type="entry name" value="PROTEIN TRANSLOCASE SUBUNIT SECD"/>
    <property type="match status" value="1"/>
</dbReference>
<dbReference type="InterPro" id="IPR048631">
    <property type="entry name" value="SecD_1st"/>
</dbReference>
<sequence length="989" mass="109041">MQNKGAFRLLAVVLALVCLYQLSFTFMAKVVESKAKDYAKGETAYLDSISTEPLYTLFPFTYKECKEREINLGLDLKGGMNVTLEVSVEEIVRSLGNYSTDTIFNKAIALALQKQQNSQSDFVTLFAESFDEIAPNDRLARFFATFELKDRITAQSTNSEVIKVIRVETEGAIANSFNIIRNRIDRFGVAQPNIQRLENSGRILVELPGAKDPQRVRKLLQGTANLEFWETYEMSELVQNFAAVNAKIAELEAITSPTKVVDSVKTEVATPKSDSTNALLAQVQAKDTNKVSNDELTFRKNNPLYAVIRPQVNEQGQVAPGPIVGVSQIKDTAKVNAYLAMPQVKALFPADLRLLWSVKPMEGGKLVSLIAIKANTRDGRAPLDGGVITDAREEFGNQGGSNAEVTMVMDAEGSKTWARMTAANKGRCIAIVLDEYVYSFPTVNDEITGGRSQISGRFSIEEAKDLANVLKSGKLPAPARIIQEAIVGPSLGQATINSGMMSFLFSFILVLFYMVLYYSRRGGLIADMSLMFNLFILIGVLASFGAVLTLPGIAGIVLTMGMAVDANVLIFERIREEIRSGKGINLSITDGHKSAMSAIIDGNMTTLITAIVLYIFGSGPIRGFATTLTIGILTSLFSALVVSRLIIEYYVAKGHKITFSTKLSEGAFTKVHIKFIEWRKYAYAFSLSLILIFGASFAIRGLNPGIDFAGGRSFVVKFDQKVKPTEVAITLKSAFEEAPEVKTFGTDNQVKITTKYRIKENGTTVDNEVDVALFNGLKAYLPADLTFDKFDSEYKISSDKVGPTVADDIRRDAIIAVIFSLLAIFIYIFIRFKNLSYGLGGIASLAHDAIIVIGVYSLFYHRVPFALEVDQAFIAAVLTIIGYSINDTVIIFDRIREYISLYPKRERKDIIDAAMNDTLSRTFSTSFTTFIVLIPMFFFAGEVIRGFIFGLIIGIFFGSFSSVFVATPIAYDIARWREKRAAKKLLAKK</sequence>
<keyword evidence="7 9" id="KW-0811">Translocation</keyword>
<comment type="similarity">
    <text evidence="10">Belongs to the SecD/SecF family. SecF subfamily.</text>
</comment>
<keyword evidence="3 9" id="KW-1003">Cell membrane</keyword>
<evidence type="ECO:0000259" key="12">
    <source>
        <dbReference type="Pfam" id="PF21760"/>
    </source>
</evidence>
<dbReference type="Gene3D" id="3.30.1360.200">
    <property type="match status" value="1"/>
</dbReference>
<evidence type="ECO:0000256" key="6">
    <source>
        <dbReference type="ARBA" id="ARBA00022989"/>
    </source>
</evidence>
<dbReference type="Gene3D" id="1.20.1640.10">
    <property type="entry name" value="Multidrug efflux transporter AcrB transmembrane domain"/>
    <property type="match status" value="2"/>
</dbReference>
<reference evidence="14 15" key="1">
    <citation type="submission" date="2016-09" db="EMBL/GenBank/DDBJ databases">
        <authorList>
            <person name="Capua I."/>
            <person name="De Benedictis P."/>
            <person name="Joannis T."/>
            <person name="Lombin L.H."/>
            <person name="Cattoli G."/>
        </authorList>
    </citation>
    <scope>NUCLEOTIDE SEQUENCE [LARGE SCALE GENOMIC DNA]</scope>
    <source>
        <strain evidence="14 15">A7P-90m</strain>
    </source>
</reference>
<keyword evidence="2 9" id="KW-0813">Transport</keyword>
<comment type="caution">
    <text evidence="9">Lacks conserved residue(s) required for the propagation of feature annotation.</text>
</comment>
<evidence type="ECO:0000256" key="3">
    <source>
        <dbReference type="ARBA" id="ARBA00022475"/>
    </source>
</evidence>
<dbReference type="Proteomes" id="UP000199452">
    <property type="component" value="Unassembled WGS sequence"/>
</dbReference>
<dbReference type="Pfam" id="PF02355">
    <property type="entry name" value="SecD_SecF_C"/>
    <property type="match status" value="2"/>
</dbReference>
<dbReference type="AlphaFoldDB" id="A0A1G6RQH8"/>
<dbReference type="GO" id="GO:0043952">
    <property type="term" value="P:protein transport by the Sec complex"/>
    <property type="evidence" value="ECO:0007669"/>
    <property type="project" value="UniProtKB-UniRule"/>
</dbReference>
<dbReference type="STRING" id="1640674.SAMN05216323_107811"/>
<feature type="transmembrane region" description="Helical" evidence="9">
    <location>
        <begin position="813"/>
        <end position="830"/>
    </location>
</feature>
<dbReference type="Gene3D" id="3.30.70.3220">
    <property type="match status" value="1"/>
</dbReference>
<organism evidence="14 15">
    <name type="scientific">Williamwhitmania taraxaci</name>
    <dbReference type="NCBI Taxonomy" id="1640674"/>
    <lineage>
        <taxon>Bacteria</taxon>
        <taxon>Pseudomonadati</taxon>
        <taxon>Bacteroidota</taxon>
        <taxon>Bacteroidia</taxon>
        <taxon>Bacteroidales</taxon>
        <taxon>Williamwhitmaniaceae</taxon>
        <taxon>Williamwhitmania</taxon>
    </lineage>
</organism>
<evidence type="ECO:0000256" key="10">
    <source>
        <dbReference type="HAMAP-Rule" id="MF_01464"/>
    </source>
</evidence>
<dbReference type="InterPro" id="IPR048634">
    <property type="entry name" value="SecD_SecF_C"/>
</dbReference>
<evidence type="ECO:0000256" key="4">
    <source>
        <dbReference type="ARBA" id="ARBA00022692"/>
    </source>
</evidence>
<feature type="transmembrane region" description="Helical" evidence="9">
    <location>
        <begin position="681"/>
        <end position="699"/>
    </location>
</feature>
<feature type="transmembrane region" description="Helical" evidence="9">
    <location>
        <begin position="872"/>
        <end position="892"/>
    </location>
</feature>
<dbReference type="HAMAP" id="MF_01463_B">
    <property type="entry name" value="SecD_B"/>
    <property type="match status" value="1"/>
</dbReference>
<dbReference type="InterPro" id="IPR054384">
    <property type="entry name" value="SecDF_P1_head"/>
</dbReference>
<dbReference type="NCBIfam" id="TIGR00966">
    <property type="entry name" value="transloc_SecF"/>
    <property type="match status" value="1"/>
</dbReference>
<feature type="transmembrane region" description="Helical" evidence="9">
    <location>
        <begin position="595"/>
        <end position="617"/>
    </location>
</feature>
<keyword evidence="8 9" id="KW-0472">Membrane</keyword>
<dbReference type="HAMAP" id="MF_01464_B">
    <property type="entry name" value="SecF_B"/>
    <property type="match status" value="1"/>
</dbReference>
<feature type="transmembrane region" description="Helical" evidence="9">
    <location>
        <begin position="623"/>
        <end position="647"/>
    </location>
</feature>
<dbReference type="InterPro" id="IPR022646">
    <property type="entry name" value="SecD/SecF_CS"/>
</dbReference>
<feature type="transmembrane region" description="Helical" evidence="9">
    <location>
        <begin position="553"/>
        <end position="574"/>
    </location>
</feature>
<evidence type="ECO:0000259" key="13">
    <source>
        <dbReference type="Pfam" id="PF22599"/>
    </source>
</evidence>
<dbReference type="Pfam" id="PF07549">
    <property type="entry name" value="Sec_GG"/>
    <property type="match status" value="2"/>
</dbReference>
<feature type="transmembrane region" description="Helical" evidence="9">
    <location>
        <begin position="530"/>
        <end position="547"/>
    </location>
</feature>
<feature type="domain" description="SecDF P1 head subdomain" evidence="13">
    <location>
        <begin position="380"/>
        <end position="477"/>
    </location>
</feature>
<dbReference type="GO" id="GO:0005886">
    <property type="term" value="C:plasma membrane"/>
    <property type="evidence" value="ECO:0007669"/>
    <property type="project" value="UniProtKB-SubCell"/>
</dbReference>
<dbReference type="InterPro" id="IPR005665">
    <property type="entry name" value="SecF_bac"/>
</dbReference>
<feature type="transmembrane region" description="Helical" evidence="9">
    <location>
        <begin position="947"/>
        <end position="971"/>
    </location>
</feature>
<dbReference type="GO" id="GO:0006605">
    <property type="term" value="P:protein targeting"/>
    <property type="evidence" value="ECO:0007669"/>
    <property type="project" value="UniProtKB-UniRule"/>
</dbReference>
<comment type="function">
    <text evidence="9">Part of the Sec protein translocase complex. Interacts with the SecYEG preprotein conducting channel. SecDF uses the proton motive force (PMF) to complete protein translocation after the ATP-dependent function of SecA.</text>
</comment>
<evidence type="ECO:0000259" key="11">
    <source>
        <dbReference type="Pfam" id="PF02355"/>
    </source>
</evidence>
<dbReference type="OrthoDB" id="9805019at2"/>
<keyword evidence="6 9" id="KW-1133">Transmembrane helix</keyword>
<comment type="subunit">
    <text evidence="9">Forms a complex with SecF. Part of the essential Sec protein translocation apparatus which comprises SecA, SecYEG and auxiliary proteins SecDF. Other proteins may also be involved.</text>
</comment>
<dbReference type="NCBIfam" id="NF009585">
    <property type="entry name" value="PRK13024.1-5"/>
    <property type="match status" value="1"/>
</dbReference>
<gene>
    <name evidence="9" type="primary">secD</name>
    <name evidence="10" type="synonym">secF</name>
    <name evidence="14" type="ORF">SAMN05216323_107811</name>
</gene>
<dbReference type="EMBL" id="FMYP01000078">
    <property type="protein sequence ID" value="SDD06614.1"/>
    <property type="molecule type" value="Genomic_DNA"/>
</dbReference>
<evidence type="ECO:0000256" key="2">
    <source>
        <dbReference type="ARBA" id="ARBA00022448"/>
    </source>
</evidence>
<dbReference type="InterPro" id="IPR022645">
    <property type="entry name" value="SecD/SecF_bac"/>
</dbReference>
<dbReference type="FunFam" id="1.20.1640.10:FF:000004">
    <property type="entry name" value="Protein translocase subunit SecD"/>
    <property type="match status" value="1"/>
</dbReference>
<dbReference type="NCBIfam" id="TIGR01129">
    <property type="entry name" value="secD"/>
    <property type="match status" value="1"/>
</dbReference>
<dbReference type="SUPFAM" id="SSF82866">
    <property type="entry name" value="Multidrug efflux transporter AcrB transmembrane domain"/>
    <property type="match status" value="2"/>
</dbReference>
<dbReference type="NCBIfam" id="TIGR00916">
    <property type="entry name" value="2A0604s01"/>
    <property type="match status" value="2"/>
</dbReference>
<evidence type="ECO:0000256" key="5">
    <source>
        <dbReference type="ARBA" id="ARBA00022927"/>
    </source>
</evidence>
<evidence type="ECO:0000256" key="9">
    <source>
        <dbReference type="HAMAP-Rule" id="MF_01463"/>
    </source>
</evidence>
<keyword evidence="4 9" id="KW-0812">Transmembrane</keyword>
<dbReference type="GO" id="GO:0015450">
    <property type="term" value="F:protein-transporting ATPase activity"/>
    <property type="evidence" value="ECO:0007669"/>
    <property type="project" value="InterPro"/>
</dbReference>
<proteinExistence type="inferred from homology"/>
<evidence type="ECO:0000313" key="14">
    <source>
        <dbReference type="EMBL" id="SDD06614.1"/>
    </source>
</evidence>
<feature type="domain" description="Protein translocase subunit SecDF P1" evidence="12">
    <location>
        <begin position="175"/>
        <end position="230"/>
    </location>
</feature>
<name>A0A1G6RQH8_9BACT</name>
<feature type="domain" description="Protein export membrane protein SecD/SecF C-terminal" evidence="11">
    <location>
        <begin position="792"/>
        <end position="974"/>
    </location>
</feature>
<feature type="transmembrane region" description="Helical" evidence="9">
    <location>
        <begin position="923"/>
        <end position="941"/>
    </location>
</feature>
<accession>A0A1G6RQH8</accession>
<protein>
    <recommendedName>
        <fullName evidence="9 10">Multifunctional fusion protein</fullName>
    </recommendedName>
    <domain>
        <recommendedName>
            <fullName evidence="9">Protein translocase subunit SecD</fullName>
        </recommendedName>
    </domain>
    <domain>
        <recommendedName>
            <fullName evidence="10">Protein-export membrane protein SecF</fullName>
        </recommendedName>
    </domain>
</protein>
<keyword evidence="5 9" id="KW-0653">Protein transport</keyword>
<dbReference type="GO" id="GO:0065002">
    <property type="term" value="P:intracellular protein transmembrane transport"/>
    <property type="evidence" value="ECO:0007669"/>
    <property type="project" value="UniProtKB-UniRule"/>
</dbReference>
<dbReference type="PANTHER" id="PTHR30081">
    <property type="entry name" value="PROTEIN-EXPORT MEMBRANE PROTEIN SEC"/>
    <property type="match status" value="1"/>
</dbReference>
<evidence type="ECO:0000256" key="7">
    <source>
        <dbReference type="ARBA" id="ARBA00023010"/>
    </source>
</evidence>
<dbReference type="InterPro" id="IPR022813">
    <property type="entry name" value="SecD/SecF_arch_bac"/>
</dbReference>
<comment type="subcellular location">
    <subcellularLocation>
        <location evidence="1 9">Cell membrane</location>
        <topology evidence="1 9">Multi-pass membrane protein</topology>
    </subcellularLocation>
</comment>
<dbReference type="PRINTS" id="PR01755">
    <property type="entry name" value="SECFTRNLCASE"/>
</dbReference>